<dbReference type="Proteomes" id="UP000541352">
    <property type="component" value="Unassembled WGS sequence"/>
</dbReference>
<evidence type="ECO:0000313" key="1">
    <source>
        <dbReference type="EMBL" id="MBB3839313.1"/>
    </source>
</evidence>
<evidence type="ECO:0000313" key="2">
    <source>
        <dbReference type="Proteomes" id="UP000541352"/>
    </source>
</evidence>
<organism evidence="1 2">
    <name type="scientific">Runella defluvii</name>
    <dbReference type="NCBI Taxonomy" id="370973"/>
    <lineage>
        <taxon>Bacteria</taxon>
        <taxon>Pseudomonadati</taxon>
        <taxon>Bacteroidota</taxon>
        <taxon>Cytophagia</taxon>
        <taxon>Cytophagales</taxon>
        <taxon>Spirosomataceae</taxon>
        <taxon>Runella</taxon>
    </lineage>
</organism>
<name>A0A7W5ZL46_9BACT</name>
<sequence>MKPLLITALCCGWLTNYAQSTYQSEDMSVQLQVDIQSHRDTLEIFRRTGEGRLSFAEIKILAFASQRKHSRIRYERGFAEFVLHRLSLRPSSVSSF</sequence>
<proteinExistence type="predicted"/>
<dbReference type="AlphaFoldDB" id="A0A7W5ZL46"/>
<reference evidence="1 2" key="1">
    <citation type="submission" date="2020-08" db="EMBL/GenBank/DDBJ databases">
        <title>Genomic Encyclopedia of Type Strains, Phase IV (KMG-IV): sequencing the most valuable type-strain genomes for metagenomic binning, comparative biology and taxonomic classification.</title>
        <authorList>
            <person name="Goeker M."/>
        </authorList>
    </citation>
    <scope>NUCLEOTIDE SEQUENCE [LARGE SCALE GENOMIC DNA]</scope>
    <source>
        <strain evidence="1 2">DSM 17976</strain>
    </source>
</reference>
<dbReference type="EMBL" id="JACIBY010000006">
    <property type="protein sequence ID" value="MBB3839313.1"/>
    <property type="molecule type" value="Genomic_DNA"/>
</dbReference>
<keyword evidence="2" id="KW-1185">Reference proteome</keyword>
<protein>
    <submittedName>
        <fullName evidence="1">Uncharacterized protein</fullName>
    </submittedName>
</protein>
<accession>A0A7W5ZL46</accession>
<gene>
    <name evidence="1" type="ORF">FHS57_003319</name>
</gene>
<comment type="caution">
    <text evidence="1">The sequence shown here is derived from an EMBL/GenBank/DDBJ whole genome shotgun (WGS) entry which is preliminary data.</text>
</comment>
<dbReference type="RefSeq" id="WP_183975458.1">
    <property type="nucleotide sequence ID" value="NZ_JACIBY010000006.1"/>
</dbReference>